<dbReference type="GO" id="GO:0008198">
    <property type="term" value="F:ferrous iron binding"/>
    <property type="evidence" value="ECO:0007669"/>
    <property type="project" value="InterPro"/>
</dbReference>
<dbReference type="PANTHER" id="PTHR21366">
    <property type="entry name" value="GLYOXALASE FAMILY PROTEIN"/>
    <property type="match status" value="1"/>
</dbReference>
<name>A0A1K0IIX5_CUPNE</name>
<evidence type="ECO:0000259" key="9">
    <source>
        <dbReference type="PROSITE" id="PS51819"/>
    </source>
</evidence>
<dbReference type="PROSITE" id="PS00082">
    <property type="entry name" value="EXTRADIOL_DIOXYGENAS"/>
    <property type="match status" value="1"/>
</dbReference>
<dbReference type="PANTHER" id="PTHR21366:SF14">
    <property type="entry name" value="GLYOXALASE DOMAIN-CONTAINING PROTEIN 5"/>
    <property type="match status" value="1"/>
</dbReference>
<dbReference type="GO" id="GO:0018577">
    <property type="term" value="F:catechol 2,3-dioxygenase activity"/>
    <property type="evidence" value="ECO:0007669"/>
    <property type="project" value="UniProtKB-EC"/>
</dbReference>
<evidence type="ECO:0000256" key="4">
    <source>
        <dbReference type="ARBA" id="ARBA00022797"/>
    </source>
</evidence>
<keyword evidence="7 8" id="KW-0408">Iron</keyword>
<dbReference type="InterPro" id="IPR000486">
    <property type="entry name" value="Xdiol_ring_cleave_dOase_1/2"/>
</dbReference>
<evidence type="ECO:0000256" key="2">
    <source>
        <dbReference type="ARBA" id="ARBA00008784"/>
    </source>
</evidence>
<evidence type="ECO:0000256" key="5">
    <source>
        <dbReference type="ARBA" id="ARBA00022964"/>
    </source>
</evidence>
<evidence type="ECO:0000256" key="8">
    <source>
        <dbReference type="RuleBase" id="RU000683"/>
    </source>
</evidence>
<keyword evidence="3" id="KW-0479">Metal-binding</keyword>
<gene>
    <name evidence="10" type="primary">mcpII</name>
    <name evidence="10" type="ORF">CNECB9_3810004</name>
</gene>
<dbReference type="InterPro" id="IPR004360">
    <property type="entry name" value="Glyas_Fos-R_dOase_dom"/>
</dbReference>
<dbReference type="InterPro" id="IPR029068">
    <property type="entry name" value="Glyas_Bleomycin-R_OHBP_Dase"/>
</dbReference>
<dbReference type="InterPro" id="IPR050383">
    <property type="entry name" value="GlyoxalaseI/FosfomycinResist"/>
</dbReference>
<feature type="domain" description="VOC" evidence="9">
    <location>
        <begin position="163"/>
        <end position="278"/>
    </location>
</feature>
<keyword evidence="6 8" id="KW-0560">Oxidoreductase</keyword>
<reference evidence="10" key="1">
    <citation type="submission" date="2016-09" db="EMBL/GenBank/DDBJ databases">
        <authorList>
            <person name="Capua I."/>
            <person name="De Benedictis P."/>
            <person name="Joannis T."/>
            <person name="Lombin L.H."/>
            <person name="Cattoli G."/>
        </authorList>
    </citation>
    <scope>NUCLEOTIDE SEQUENCE</scope>
    <source>
        <strain evidence="10">B9</strain>
    </source>
</reference>
<dbReference type="SUPFAM" id="SSF54593">
    <property type="entry name" value="Glyoxalase/Bleomycin resistance protein/Dihydroxybiphenyl dioxygenase"/>
    <property type="match status" value="2"/>
</dbReference>
<evidence type="ECO:0000256" key="7">
    <source>
        <dbReference type="ARBA" id="ARBA00023004"/>
    </source>
</evidence>
<dbReference type="InterPro" id="IPR037523">
    <property type="entry name" value="VOC_core"/>
</dbReference>
<evidence type="ECO:0000256" key="3">
    <source>
        <dbReference type="ARBA" id="ARBA00022723"/>
    </source>
</evidence>
<dbReference type="EC" id="1.13.11.2" evidence="10"/>
<feature type="domain" description="VOC" evidence="9">
    <location>
        <begin position="21"/>
        <end position="127"/>
    </location>
</feature>
<evidence type="ECO:0000256" key="1">
    <source>
        <dbReference type="ARBA" id="ARBA00001954"/>
    </source>
</evidence>
<dbReference type="Pfam" id="PF00903">
    <property type="entry name" value="Glyoxalase"/>
    <property type="match status" value="1"/>
</dbReference>
<keyword evidence="4 8" id="KW-0058">Aromatic hydrocarbons catabolism</keyword>
<sequence length="316" mass="34477">MNTNGAQPATAAAGPRYAVHSIDHYALEVPDLSVAEHFLDAFGLTLRHNAGWLEAYAADGHCWARFREGEHKRLAYLSFNCYAEDLAGIRQQLADAGAAFVNDAPHGQAGGIWFFDHDGNLVQVKAGPKTSPDAKIKAGLESAPAGQRGAVVRSQVQKVRPRRLSHVLLFSPNVPNLVGFYRDALGLRLSDRSADLIAFTHAPHGSDHHLLALVKSSAKGWHHAAWDVASVNEVGQGAAQMANAGYSRGWGTGRHVLGSNYFFYVLDPWGSFCEFSADIDYIPAGYDWPTGDFAPEDSLYQWGPDMPDYFIRNTEA</sequence>
<dbReference type="Gene3D" id="3.10.180.10">
    <property type="entry name" value="2,3-Dihydroxybiphenyl 1,2-Dioxygenase, domain 1"/>
    <property type="match status" value="2"/>
</dbReference>
<dbReference type="RefSeq" id="WP_340527020.1">
    <property type="nucleotide sequence ID" value="NZ_FMSH01000314.1"/>
</dbReference>
<evidence type="ECO:0000256" key="6">
    <source>
        <dbReference type="ARBA" id="ARBA00023002"/>
    </source>
</evidence>
<dbReference type="PROSITE" id="PS51819">
    <property type="entry name" value="VOC"/>
    <property type="match status" value="2"/>
</dbReference>
<dbReference type="EMBL" id="FMSH01000314">
    <property type="protein sequence ID" value="SCU78696.1"/>
    <property type="molecule type" value="Genomic_DNA"/>
</dbReference>
<keyword evidence="5 8" id="KW-0223">Dioxygenase</keyword>
<accession>A0A1K0IIX5</accession>
<organism evidence="10">
    <name type="scientific">Cupriavidus necator</name>
    <name type="common">Alcaligenes eutrophus</name>
    <name type="synonym">Ralstonia eutropha</name>
    <dbReference type="NCBI Taxonomy" id="106590"/>
    <lineage>
        <taxon>Bacteria</taxon>
        <taxon>Pseudomonadati</taxon>
        <taxon>Pseudomonadota</taxon>
        <taxon>Betaproteobacteria</taxon>
        <taxon>Burkholderiales</taxon>
        <taxon>Burkholderiaceae</taxon>
        <taxon>Cupriavidus</taxon>
    </lineage>
</organism>
<evidence type="ECO:0000313" key="10">
    <source>
        <dbReference type="EMBL" id="SCU78696.1"/>
    </source>
</evidence>
<comment type="cofactor">
    <cofactor evidence="1 8">
        <name>Fe(2+)</name>
        <dbReference type="ChEBI" id="CHEBI:29033"/>
    </cofactor>
</comment>
<comment type="similarity">
    <text evidence="2 8">Belongs to the extradiol ring-cleavage dioxygenase family.</text>
</comment>
<dbReference type="AlphaFoldDB" id="A0A1K0IIX5"/>
<protein>
    <submittedName>
        <fullName evidence="10">Metapyrocatechase 2</fullName>
        <ecNumber evidence="10">1.13.11.2</ecNumber>
    </submittedName>
</protein>
<proteinExistence type="inferred from homology"/>